<evidence type="ECO:0000256" key="1">
    <source>
        <dbReference type="SAM" id="Phobius"/>
    </source>
</evidence>
<protein>
    <submittedName>
        <fullName evidence="2">Uncharacterized protein</fullName>
    </submittedName>
</protein>
<reference evidence="2 3" key="1">
    <citation type="journal article" date="2011" name="J. Bacteriol.">
        <title>Complete genome sequence of the industrial strain Bacillus megaterium WSH-002.</title>
        <authorList>
            <person name="Liu L."/>
            <person name="Li Y."/>
            <person name="Zhang J."/>
            <person name="Zou W."/>
            <person name="Zhou Z."/>
            <person name="Liu J."/>
            <person name="Li X."/>
            <person name="Wang L."/>
            <person name="Chen J."/>
        </authorList>
    </citation>
    <scope>NUCLEOTIDE SEQUENCE [LARGE SCALE GENOMIC DNA]</scope>
    <source>
        <strain evidence="2 3">WSH-002</strain>
    </source>
</reference>
<evidence type="ECO:0000313" key="2">
    <source>
        <dbReference type="EMBL" id="AEN89512.1"/>
    </source>
</evidence>
<keyword evidence="1" id="KW-1133">Transmembrane helix</keyword>
<keyword evidence="1" id="KW-0812">Transmembrane</keyword>
<gene>
    <name evidence="2" type="ORF">BMWSH_2630</name>
</gene>
<accession>A0A8D3WZ35</accession>
<dbReference type="EMBL" id="CP003017">
    <property type="protein sequence ID" value="AEN89512.1"/>
    <property type="molecule type" value="Genomic_DNA"/>
</dbReference>
<feature type="transmembrane region" description="Helical" evidence="1">
    <location>
        <begin position="31"/>
        <end position="50"/>
    </location>
</feature>
<feature type="transmembrane region" description="Helical" evidence="1">
    <location>
        <begin position="7"/>
        <end position="25"/>
    </location>
</feature>
<dbReference type="Proteomes" id="UP000001283">
    <property type="component" value="Chromosome"/>
</dbReference>
<name>A0A8D3WZ35_PRIMW</name>
<sequence>MVSQFTLGVLYGLPGTILLLAIVYICLKNSLHLFMSLSIGVMCWGLFLGLQKIVIKLINT</sequence>
<evidence type="ECO:0000313" key="3">
    <source>
        <dbReference type="Proteomes" id="UP000001283"/>
    </source>
</evidence>
<proteinExistence type="predicted"/>
<keyword evidence="1" id="KW-0472">Membrane</keyword>
<organism evidence="2 3">
    <name type="scientific">Priestia megaterium (strain WSH-002)</name>
    <name type="common">Bacillus megaterium</name>
    <dbReference type="NCBI Taxonomy" id="1006007"/>
    <lineage>
        <taxon>Bacteria</taxon>
        <taxon>Bacillati</taxon>
        <taxon>Bacillota</taxon>
        <taxon>Bacilli</taxon>
        <taxon>Bacillales</taxon>
        <taxon>Bacillaceae</taxon>
        <taxon>Priestia</taxon>
    </lineage>
</organism>
<dbReference type="KEGG" id="bmh:BMWSH_2630"/>
<dbReference type="AlphaFoldDB" id="A0A8D3WZ35"/>